<keyword evidence="2" id="KW-1185">Reference proteome</keyword>
<accession>A0ABU4LEY0</accession>
<comment type="caution">
    <text evidence="1">The sequence shown here is derived from an EMBL/GenBank/DDBJ whole genome shotgun (WGS) entry which is preliminary data.</text>
</comment>
<organism evidence="1 2">
    <name type="scientific">Streptomyces griseiscabiei</name>
    <dbReference type="NCBI Taxonomy" id="2993540"/>
    <lineage>
        <taxon>Bacteria</taxon>
        <taxon>Bacillati</taxon>
        <taxon>Actinomycetota</taxon>
        <taxon>Actinomycetes</taxon>
        <taxon>Kitasatosporales</taxon>
        <taxon>Streptomycetaceae</taxon>
        <taxon>Streptomyces</taxon>
    </lineage>
</organism>
<dbReference type="Proteomes" id="UP001271723">
    <property type="component" value="Unassembled WGS sequence"/>
</dbReference>
<dbReference type="EMBL" id="JARAVY010000017">
    <property type="protein sequence ID" value="MDX2913966.1"/>
    <property type="molecule type" value="Genomic_DNA"/>
</dbReference>
<evidence type="ECO:0000313" key="2">
    <source>
        <dbReference type="Proteomes" id="UP001271723"/>
    </source>
</evidence>
<protein>
    <submittedName>
        <fullName evidence="1">Uncharacterized protein</fullName>
    </submittedName>
</protein>
<name>A0ABU4LEY0_9ACTN</name>
<gene>
    <name evidence="1" type="ORF">PV517_35525</name>
</gene>
<dbReference type="RefSeq" id="WP_060880430.1">
    <property type="nucleotide sequence ID" value="NZ_JAGJBZ010000005.1"/>
</dbReference>
<proteinExistence type="predicted"/>
<evidence type="ECO:0000313" key="1">
    <source>
        <dbReference type="EMBL" id="MDX2913966.1"/>
    </source>
</evidence>
<reference evidence="1 2" key="1">
    <citation type="journal article" date="2023" name="Microb. Genom.">
        <title>Mesoterricola silvestris gen. nov., sp. nov., Mesoterricola sediminis sp. nov., Geothrix oryzae sp. nov., Geothrix edaphica sp. nov., Geothrix rubra sp. nov., and Geothrix limicola sp. nov., six novel members of Acidobacteriota isolated from soils.</title>
        <authorList>
            <person name="Weisberg A.J."/>
            <person name="Pearce E."/>
            <person name="Kramer C.G."/>
            <person name="Chang J.H."/>
            <person name="Clarke C.R."/>
        </authorList>
    </citation>
    <scope>NUCLEOTIDE SEQUENCE [LARGE SCALE GENOMIC DNA]</scope>
    <source>
        <strain evidence="1 2">NRRL_B-2795</strain>
    </source>
</reference>
<sequence length="278" mass="30429">MGTIQQALRMSAPYWAAEHEIARRYFDSSARSTATDKVWVGHQMFKEWTGSGVYGPRHTTVASMIAEVAAEVAPLGQGAVAPSPLKSTYTKLSFASDELRHYAQLHDLFLLIESDTPPPAIAELGKLREGSALTELRLSYREDKLGAIAVDLSEGGGLGLYFGIRSAKDLLDLSSEVDREVLAVADRTIEDETRHLLGRFQAAREAGLDEEQWGRVSEILEEISRQKLLERNEQFGGMLTAGEVAAVSASKNHPRTVAFLTGHLSFLLDCLGMSPVDL</sequence>